<dbReference type="Gene3D" id="1.10.150.20">
    <property type="entry name" value="5' to 3' exonuclease, C-terminal subdomain"/>
    <property type="match status" value="1"/>
</dbReference>
<gene>
    <name evidence="3" type="ORF">MM415B02532_0004</name>
</gene>
<dbReference type="GO" id="GO:0006261">
    <property type="term" value="P:DNA-templated DNA replication"/>
    <property type="evidence" value="ECO:0007669"/>
    <property type="project" value="InterPro"/>
</dbReference>
<dbReference type="GO" id="GO:0008408">
    <property type="term" value="F:3'-5' exonuclease activity"/>
    <property type="evidence" value="ECO:0007669"/>
    <property type="project" value="InterPro"/>
</dbReference>
<dbReference type="SUPFAM" id="SSF53098">
    <property type="entry name" value="Ribonuclease H-like"/>
    <property type="match status" value="1"/>
</dbReference>
<dbReference type="GO" id="GO:0003677">
    <property type="term" value="F:DNA binding"/>
    <property type="evidence" value="ECO:0007669"/>
    <property type="project" value="InterPro"/>
</dbReference>
<evidence type="ECO:0000259" key="2">
    <source>
        <dbReference type="SMART" id="SM00482"/>
    </source>
</evidence>
<dbReference type="PRINTS" id="PR00868">
    <property type="entry name" value="DNAPOLI"/>
</dbReference>
<dbReference type="EMBL" id="MT142852">
    <property type="protein sequence ID" value="QJA89532.1"/>
    <property type="molecule type" value="Genomic_DNA"/>
</dbReference>
<dbReference type="InterPro" id="IPR012337">
    <property type="entry name" value="RNaseH-like_sf"/>
</dbReference>
<dbReference type="AlphaFoldDB" id="A0A6M3L6U6"/>
<dbReference type="InterPro" id="IPR002298">
    <property type="entry name" value="DNA_polymerase_A"/>
</dbReference>
<dbReference type="Gene3D" id="1.20.1060.10">
    <property type="entry name" value="Taq DNA Polymerase, Chain T, domain 4"/>
    <property type="match status" value="1"/>
</dbReference>
<dbReference type="InterPro" id="IPR043502">
    <property type="entry name" value="DNA/RNA_pol_sf"/>
</dbReference>
<dbReference type="InterPro" id="IPR001098">
    <property type="entry name" value="DNA-dir_DNA_pol_A_palm_dom"/>
</dbReference>
<dbReference type="GO" id="GO:0003887">
    <property type="term" value="F:DNA-directed DNA polymerase activity"/>
    <property type="evidence" value="ECO:0007669"/>
    <property type="project" value="InterPro"/>
</dbReference>
<dbReference type="SUPFAM" id="SSF56672">
    <property type="entry name" value="DNA/RNA polymerases"/>
    <property type="match status" value="1"/>
</dbReference>
<accession>A0A6M3L6U6</accession>
<dbReference type="GO" id="GO:0006302">
    <property type="term" value="P:double-strand break repair"/>
    <property type="evidence" value="ECO:0007669"/>
    <property type="project" value="TreeGrafter"/>
</dbReference>
<proteinExistence type="predicted"/>
<dbReference type="Pfam" id="PF01612">
    <property type="entry name" value="DNA_pol_A_exo1"/>
    <property type="match status" value="1"/>
</dbReference>
<evidence type="ECO:0000313" key="3">
    <source>
        <dbReference type="EMBL" id="QJA89532.1"/>
    </source>
</evidence>
<dbReference type="Gene3D" id="3.30.70.370">
    <property type="match status" value="1"/>
</dbReference>
<reference evidence="3" key="1">
    <citation type="submission" date="2020-03" db="EMBL/GenBank/DDBJ databases">
        <title>The deep terrestrial virosphere.</title>
        <authorList>
            <person name="Holmfeldt K."/>
            <person name="Nilsson E."/>
            <person name="Simone D."/>
            <person name="Lopez-Fernandez M."/>
            <person name="Wu X."/>
            <person name="de Brujin I."/>
            <person name="Lundin D."/>
            <person name="Andersson A."/>
            <person name="Bertilsson S."/>
            <person name="Dopson M."/>
        </authorList>
    </citation>
    <scope>NUCLEOTIDE SEQUENCE</scope>
    <source>
        <strain evidence="3">MM415B02532</strain>
    </source>
</reference>
<dbReference type="PANTHER" id="PTHR10133:SF27">
    <property type="entry name" value="DNA POLYMERASE NU"/>
    <property type="match status" value="1"/>
</dbReference>
<dbReference type="PANTHER" id="PTHR10133">
    <property type="entry name" value="DNA POLYMERASE I"/>
    <property type="match status" value="1"/>
</dbReference>
<dbReference type="InterPro" id="IPR002562">
    <property type="entry name" value="3'-5'_exonuclease_dom"/>
</dbReference>
<dbReference type="Pfam" id="PF00476">
    <property type="entry name" value="DNA_pol_A"/>
    <property type="match status" value="1"/>
</dbReference>
<dbReference type="Gene3D" id="3.30.420.10">
    <property type="entry name" value="Ribonuclease H-like superfamily/Ribonuclease H"/>
    <property type="match status" value="1"/>
</dbReference>
<feature type="domain" description="DNA-directed DNA polymerase family A palm" evidence="2">
    <location>
        <begin position="340"/>
        <end position="532"/>
    </location>
</feature>
<evidence type="ECO:0000256" key="1">
    <source>
        <dbReference type="ARBA" id="ARBA00022705"/>
    </source>
</evidence>
<keyword evidence="1" id="KW-0235">DNA replication</keyword>
<dbReference type="SMART" id="SM00482">
    <property type="entry name" value="POLAc"/>
    <property type="match status" value="1"/>
</dbReference>
<organism evidence="3">
    <name type="scientific">viral metagenome</name>
    <dbReference type="NCBI Taxonomy" id="1070528"/>
    <lineage>
        <taxon>unclassified sequences</taxon>
        <taxon>metagenomes</taxon>
        <taxon>organismal metagenomes</taxon>
    </lineage>
</organism>
<sequence length="575" mass="65988">MLDDWAHMPEVVPHDYVVKPTASVVKSTASMIALDTETDNQGGIGQWSIAYRNPEGQLEVQAAYGQTKLIYPPDQRVCFHNYKYDGRELARNKMPVPKPDKVFDTMIAAYTLGLGRQKPADTGKEGDNLVGGLGLKYLARRHLGMEMKTWQEVKDHPEQTEEYNANDSIATFLLAEKWIPQLPQHFWDIDMPLLDVLMKMEDRGIKVDPDFIKKYAEEIDVHLDEVKKELGDLNPYATEQVADYVYGTLGYPVTQKTSTGKPQVTKEILETIDDPIVRRILEYKGFYQEKKTYISNYVKGMDLDNRVHCEFKQTSTSTGRLSAARPNLQNVVKEKTDKSKSKIRDLFIAPEGMLLVRVDWQQLELRVFAALTQDEHMLKALLEGQDIHQMTADMLGVNRDDAKINNFLTLYGGTAWAISREFHIPIDKAKRFQKDYYEKFPGVEKYMAQQRELAETEKKVYSHYGRVCRLDGMFSDEWKVREDAVRLGINMPIQGTAGEIVKLAMIDLHYHHEAPMLLQIHDELIFEVPAGDAKDYALWLKEYLPTLTQINDIDFPVDVGVGRTWLESAREENKV</sequence>
<protein>
    <submittedName>
        <fullName evidence="3">Putative DNA polymerase</fullName>
    </submittedName>
</protein>
<name>A0A6M3L6U6_9ZZZZ</name>
<dbReference type="InterPro" id="IPR036397">
    <property type="entry name" value="RNaseH_sf"/>
</dbReference>